<name>A0AAE1IP43_9FABA</name>
<proteinExistence type="predicted"/>
<dbReference type="InterPro" id="IPR054722">
    <property type="entry name" value="PolX-like_BBD"/>
</dbReference>
<feature type="domain" description="Retrovirus-related Pol polyprotein from transposon TNT 1-94-like beta-barrel" evidence="2">
    <location>
        <begin position="41"/>
        <end position="98"/>
    </location>
</feature>
<evidence type="ECO:0000259" key="1">
    <source>
        <dbReference type="Pfam" id="PF13976"/>
    </source>
</evidence>
<reference evidence="3" key="1">
    <citation type="submission" date="2023-10" db="EMBL/GenBank/DDBJ databases">
        <title>Chromosome-level genome of the transformable northern wattle, Acacia crassicarpa.</title>
        <authorList>
            <person name="Massaro I."/>
            <person name="Sinha N.R."/>
            <person name="Poethig S."/>
            <person name="Leichty A.R."/>
        </authorList>
    </citation>
    <scope>NUCLEOTIDE SEQUENCE</scope>
    <source>
        <strain evidence="3">Acra3RX</strain>
        <tissue evidence="3">Leaf</tissue>
    </source>
</reference>
<dbReference type="Pfam" id="PF13976">
    <property type="entry name" value="gag_pre-integrs"/>
    <property type="match status" value="1"/>
</dbReference>
<accession>A0AAE1IP43</accession>
<dbReference type="EMBL" id="JAWXYG010000015">
    <property type="protein sequence ID" value="KAK4253876.1"/>
    <property type="molecule type" value="Genomic_DNA"/>
</dbReference>
<evidence type="ECO:0000313" key="3">
    <source>
        <dbReference type="EMBL" id="KAK4253876.1"/>
    </source>
</evidence>
<keyword evidence="4" id="KW-1185">Reference proteome</keyword>
<dbReference type="Pfam" id="PF22936">
    <property type="entry name" value="Pol_BBD"/>
    <property type="match status" value="1"/>
</dbReference>
<protein>
    <recommendedName>
        <fullName evidence="5">GAG-pre-integrase domain-containing protein</fullName>
    </recommendedName>
</protein>
<comment type="caution">
    <text evidence="3">The sequence shown here is derived from an EMBL/GenBank/DDBJ whole genome shotgun (WGS) entry which is preliminary data.</text>
</comment>
<evidence type="ECO:0000313" key="4">
    <source>
        <dbReference type="Proteomes" id="UP001293593"/>
    </source>
</evidence>
<sequence>MVVLEPQEVVGSISETVASKFLAKKCIFLHALKASQNKQIWIVDSGASDHMTDCPQLFTTYVPCAGSQKVKIADGSLAPIAGKGSIRISEFITLESVFHDLSSGMTIGRANEYEGLYFLDNVEVSHQQPIRVCNSVSTSRTDDIMLWHKRMGHPNFYYLSRMYHVFGGKHSKCG</sequence>
<gene>
    <name evidence="3" type="ORF">QN277_010496</name>
</gene>
<dbReference type="Proteomes" id="UP001293593">
    <property type="component" value="Unassembled WGS sequence"/>
</dbReference>
<organism evidence="3 4">
    <name type="scientific">Acacia crassicarpa</name>
    <name type="common">northern wattle</name>
    <dbReference type="NCBI Taxonomy" id="499986"/>
    <lineage>
        <taxon>Eukaryota</taxon>
        <taxon>Viridiplantae</taxon>
        <taxon>Streptophyta</taxon>
        <taxon>Embryophyta</taxon>
        <taxon>Tracheophyta</taxon>
        <taxon>Spermatophyta</taxon>
        <taxon>Magnoliopsida</taxon>
        <taxon>eudicotyledons</taxon>
        <taxon>Gunneridae</taxon>
        <taxon>Pentapetalae</taxon>
        <taxon>rosids</taxon>
        <taxon>fabids</taxon>
        <taxon>Fabales</taxon>
        <taxon>Fabaceae</taxon>
        <taxon>Caesalpinioideae</taxon>
        <taxon>mimosoid clade</taxon>
        <taxon>Acacieae</taxon>
        <taxon>Acacia</taxon>
    </lineage>
</organism>
<dbReference type="InterPro" id="IPR025724">
    <property type="entry name" value="GAG-pre-integrase_dom"/>
</dbReference>
<evidence type="ECO:0008006" key="5">
    <source>
        <dbReference type="Google" id="ProtNLM"/>
    </source>
</evidence>
<feature type="domain" description="GAG-pre-integrase" evidence="1">
    <location>
        <begin position="115"/>
        <end position="163"/>
    </location>
</feature>
<dbReference type="AlphaFoldDB" id="A0AAE1IP43"/>
<evidence type="ECO:0000259" key="2">
    <source>
        <dbReference type="Pfam" id="PF22936"/>
    </source>
</evidence>